<dbReference type="HOGENOM" id="CLU_087372_0_0_1"/>
<evidence type="ECO:0000256" key="1">
    <source>
        <dbReference type="SAM" id="Coils"/>
    </source>
</evidence>
<proteinExistence type="predicted"/>
<protein>
    <recommendedName>
        <fullName evidence="4">Plasmid recombination enzyme</fullName>
    </recommendedName>
</protein>
<reference evidence="2 3" key="1">
    <citation type="submission" date="2014-02" db="EMBL/GenBank/DDBJ databases">
        <title>Single nucleus genome sequencing reveals high similarity among nuclei of an endomycorrhizal fungus.</title>
        <authorList>
            <person name="Lin K."/>
            <person name="Geurts R."/>
            <person name="Zhang Z."/>
            <person name="Limpens E."/>
            <person name="Saunders D.G."/>
            <person name="Mu D."/>
            <person name="Pang E."/>
            <person name="Cao H."/>
            <person name="Cha H."/>
            <person name="Lin T."/>
            <person name="Zhou Q."/>
            <person name="Shang Y."/>
            <person name="Li Y."/>
            <person name="Ivanov S."/>
            <person name="Sharma T."/>
            <person name="Velzen R.V."/>
            <person name="Ruijter N.D."/>
            <person name="Aanen D.K."/>
            <person name="Win J."/>
            <person name="Kamoun S."/>
            <person name="Bisseling T."/>
            <person name="Huang S."/>
        </authorList>
    </citation>
    <scope>NUCLEOTIDE SEQUENCE [LARGE SCALE GENOMIC DNA]</scope>
    <source>
        <strain evidence="3">DAOM197198w</strain>
    </source>
</reference>
<sequence length="278" mass="30229">MAFDKKLLETAKSLGRASRKDAVFAVEVIMGVGNQTDWRDLPTAEHPYGKPKPGSSKKLNALVAGVKEAAIAEFGKERIISVDLHTDESTPHVHVVFAPIVDGKLKQKQWLNGSAAVGLLRAKLHEHVNKHIECTYEKGAPGGAPHDVSKAAGGVSAPKPEPGLIEKTADKLTGRSAIEQLKATISSLNQQLQTMFSMLKSAEKRAADELALREKAIKKMHETRELAEKQKQEIEVLQQRIAALTPKVEAKKPVESKFSSVLDIMKPVALAPKKVPKP</sequence>
<dbReference type="EMBL" id="JEMT01006128">
    <property type="protein sequence ID" value="EXX79036.1"/>
    <property type="molecule type" value="Genomic_DNA"/>
</dbReference>
<dbReference type="Proteomes" id="UP000022910">
    <property type="component" value="Unassembled WGS sequence"/>
</dbReference>
<evidence type="ECO:0008006" key="4">
    <source>
        <dbReference type="Google" id="ProtNLM"/>
    </source>
</evidence>
<accession>A0A015M1Z4</accession>
<comment type="caution">
    <text evidence="2">The sequence shown here is derived from an EMBL/GenBank/DDBJ whole genome shotgun (WGS) entry which is preliminary data.</text>
</comment>
<evidence type="ECO:0000313" key="3">
    <source>
        <dbReference type="Proteomes" id="UP000022910"/>
    </source>
</evidence>
<dbReference type="Pfam" id="PF01076">
    <property type="entry name" value="Mob_Pre"/>
    <property type="match status" value="1"/>
</dbReference>
<dbReference type="CDD" id="cd17242">
    <property type="entry name" value="MobM_relaxase"/>
    <property type="match status" value="1"/>
</dbReference>
<gene>
    <name evidence="2" type="ORF">RirG_009440</name>
</gene>
<dbReference type="Gene3D" id="3.30.930.30">
    <property type="match status" value="1"/>
</dbReference>
<organism evidence="2 3">
    <name type="scientific">Rhizophagus irregularis (strain DAOM 197198w)</name>
    <name type="common">Glomus intraradices</name>
    <dbReference type="NCBI Taxonomy" id="1432141"/>
    <lineage>
        <taxon>Eukaryota</taxon>
        <taxon>Fungi</taxon>
        <taxon>Fungi incertae sedis</taxon>
        <taxon>Mucoromycota</taxon>
        <taxon>Glomeromycotina</taxon>
        <taxon>Glomeromycetes</taxon>
        <taxon>Glomerales</taxon>
        <taxon>Glomeraceae</taxon>
        <taxon>Rhizophagus</taxon>
    </lineage>
</organism>
<dbReference type="GO" id="GO:0003677">
    <property type="term" value="F:DNA binding"/>
    <property type="evidence" value="ECO:0007669"/>
    <property type="project" value="InterPro"/>
</dbReference>
<dbReference type="InterPro" id="IPR001668">
    <property type="entry name" value="Mob_Pre"/>
</dbReference>
<evidence type="ECO:0000313" key="2">
    <source>
        <dbReference type="EMBL" id="EXX79036.1"/>
    </source>
</evidence>
<keyword evidence="3" id="KW-1185">Reference proteome</keyword>
<keyword evidence="1" id="KW-0175">Coiled coil</keyword>
<dbReference type="AlphaFoldDB" id="A0A015M1Z4"/>
<dbReference type="GO" id="GO:0006310">
    <property type="term" value="P:DNA recombination"/>
    <property type="evidence" value="ECO:0007669"/>
    <property type="project" value="InterPro"/>
</dbReference>
<feature type="coiled-coil region" evidence="1">
    <location>
        <begin position="178"/>
        <end position="240"/>
    </location>
</feature>
<name>A0A015M1Z4_RHIIW</name>